<evidence type="ECO:0000313" key="2">
    <source>
        <dbReference type="Proteomes" id="UP000249873"/>
    </source>
</evidence>
<evidence type="ECO:0000313" key="1">
    <source>
        <dbReference type="EMBL" id="AWV99206.1"/>
    </source>
</evidence>
<dbReference type="OrthoDB" id="1467525at2"/>
<dbReference type="KEGG" id="als:DJ013_13940"/>
<accession>A0A2Z4GD93</accession>
<dbReference type="AlphaFoldDB" id="A0A2Z4GD93"/>
<dbReference type="Proteomes" id="UP000249873">
    <property type="component" value="Chromosome"/>
</dbReference>
<keyword evidence="2" id="KW-1185">Reference proteome</keyword>
<proteinExistence type="predicted"/>
<dbReference type="EMBL" id="CP029480">
    <property type="protein sequence ID" value="AWV99206.1"/>
    <property type="molecule type" value="Genomic_DNA"/>
</dbReference>
<protein>
    <submittedName>
        <fullName evidence="1">Uncharacterized protein</fullName>
    </submittedName>
</protein>
<dbReference type="PROSITE" id="PS51257">
    <property type="entry name" value="PROKAR_LIPOPROTEIN"/>
    <property type="match status" value="1"/>
</dbReference>
<gene>
    <name evidence="1" type="ORF">DJ013_13940</name>
</gene>
<dbReference type="RefSeq" id="WP_111372419.1">
    <property type="nucleotide sequence ID" value="NZ_CP029480.1"/>
</dbReference>
<reference evidence="1 2" key="1">
    <citation type="submission" date="2018-05" db="EMBL/GenBank/DDBJ databases">
        <title>Complete genome sequence of Arcticibacterium luteifluviistationis SM1504T, a cytophagaceae bacterium isolated from Arctic surface seawater.</title>
        <authorList>
            <person name="Li Y."/>
            <person name="Qin Q.-L."/>
        </authorList>
    </citation>
    <scope>NUCLEOTIDE SEQUENCE [LARGE SCALE GENOMIC DNA]</scope>
    <source>
        <strain evidence="1 2">SM1504</strain>
    </source>
</reference>
<name>A0A2Z4GD93_9BACT</name>
<sequence length="217" mass="24416">MVKRILYFLGILALYACTDSVDAEKAANYFPLEDGLFWEYQVVNVQYSLTEAPKNNSYFLKEKLSEISENEYKIEQYTKQNSSDSWTLSATAVYSQNANKIIRTDAGVSKVILFANPTEGLSWNQNELNTLEEKTVNVAAIKENFNSFSNTVQVVERKDSSLISKDYIYAVYANDIGLIYQENTDIEFCQSNADCIGSGQIDSGISYKATLIESGKE</sequence>
<organism evidence="1 2">
    <name type="scientific">Arcticibacterium luteifluviistationis</name>
    <dbReference type="NCBI Taxonomy" id="1784714"/>
    <lineage>
        <taxon>Bacteria</taxon>
        <taxon>Pseudomonadati</taxon>
        <taxon>Bacteroidota</taxon>
        <taxon>Cytophagia</taxon>
        <taxon>Cytophagales</taxon>
        <taxon>Leadbetterellaceae</taxon>
        <taxon>Arcticibacterium</taxon>
    </lineage>
</organism>